<feature type="transmembrane region" description="Helical" evidence="2">
    <location>
        <begin position="409"/>
        <end position="433"/>
    </location>
</feature>
<dbReference type="EMBL" id="QZKI01000121">
    <property type="protein sequence ID" value="RJP65902.1"/>
    <property type="molecule type" value="Genomic_DNA"/>
</dbReference>
<dbReference type="CDD" id="cd17332">
    <property type="entry name" value="MFS_MelB_like"/>
    <property type="match status" value="1"/>
</dbReference>
<proteinExistence type="inferred from homology"/>
<evidence type="ECO:0000256" key="2">
    <source>
        <dbReference type="SAM" id="Phobius"/>
    </source>
</evidence>
<comment type="similarity">
    <text evidence="1">Belongs to the sodium:galactoside symporter (TC 2.A.2) family.</text>
</comment>
<gene>
    <name evidence="3" type="ORF">C4532_16890</name>
</gene>
<dbReference type="GO" id="GO:0008643">
    <property type="term" value="P:carbohydrate transport"/>
    <property type="evidence" value="ECO:0007669"/>
    <property type="project" value="InterPro"/>
</dbReference>
<dbReference type="NCBIfam" id="TIGR00792">
    <property type="entry name" value="gph"/>
    <property type="match status" value="1"/>
</dbReference>
<keyword evidence="2" id="KW-0472">Membrane</keyword>
<protein>
    <submittedName>
        <fullName evidence="3">MFS transporter</fullName>
    </submittedName>
</protein>
<reference evidence="3 4" key="1">
    <citation type="journal article" date="2017" name="ISME J.">
        <title>Energy and carbon metabolisms in a deep terrestrial subsurface fluid microbial community.</title>
        <authorList>
            <person name="Momper L."/>
            <person name="Jungbluth S.P."/>
            <person name="Lee M.D."/>
            <person name="Amend J.P."/>
        </authorList>
    </citation>
    <scope>NUCLEOTIDE SEQUENCE [LARGE SCALE GENOMIC DNA]</scope>
    <source>
        <strain evidence="3">SURF_17</strain>
    </source>
</reference>
<feature type="transmembrane region" description="Helical" evidence="2">
    <location>
        <begin position="379"/>
        <end position="397"/>
    </location>
</feature>
<evidence type="ECO:0000256" key="1">
    <source>
        <dbReference type="ARBA" id="ARBA00009617"/>
    </source>
</evidence>
<dbReference type="PANTHER" id="PTHR11328:SF24">
    <property type="entry name" value="MAJOR FACILITATOR SUPERFAMILY (MFS) PROFILE DOMAIN-CONTAINING PROTEIN"/>
    <property type="match status" value="1"/>
</dbReference>
<evidence type="ECO:0000313" key="4">
    <source>
        <dbReference type="Proteomes" id="UP000285961"/>
    </source>
</evidence>
<feature type="transmembrane region" description="Helical" evidence="2">
    <location>
        <begin position="302"/>
        <end position="320"/>
    </location>
</feature>
<feature type="transmembrane region" description="Helical" evidence="2">
    <location>
        <begin position="238"/>
        <end position="262"/>
    </location>
</feature>
<dbReference type="InterPro" id="IPR039672">
    <property type="entry name" value="MFS_2"/>
</dbReference>
<feature type="transmembrane region" description="Helical" evidence="2">
    <location>
        <begin position="274"/>
        <end position="293"/>
    </location>
</feature>
<dbReference type="GO" id="GO:0015293">
    <property type="term" value="F:symporter activity"/>
    <property type="evidence" value="ECO:0007669"/>
    <property type="project" value="InterPro"/>
</dbReference>
<evidence type="ECO:0000313" key="3">
    <source>
        <dbReference type="EMBL" id="RJP65902.1"/>
    </source>
</evidence>
<feature type="transmembrane region" description="Helical" evidence="2">
    <location>
        <begin position="84"/>
        <end position="101"/>
    </location>
</feature>
<comment type="caution">
    <text evidence="3">The sequence shown here is derived from an EMBL/GenBank/DDBJ whole genome shotgun (WGS) entry which is preliminary data.</text>
</comment>
<organism evidence="3 4">
    <name type="scientific">Candidatus Abyssobacteria bacterium SURF_17</name>
    <dbReference type="NCBI Taxonomy" id="2093361"/>
    <lineage>
        <taxon>Bacteria</taxon>
        <taxon>Pseudomonadati</taxon>
        <taxon>Candidatus Hydrogenedentota</taxon>
        <taxon>Candidatus Abyssobacteria</taxon>
    </lineage>
</organism>
<feature type="transmembrane region" description="Helical" evidence="2">
    <location>
        <begin position="15"/>
        <end position="33"/>
    </location>
</feature>
<dbReference type="Gene3D" id="1.20.1250.20">
    <property type="entry name" value="MFS general substrate transporter like domains"/>
    <property type="match status" value="2"/>
</dbReference>
<dbReference type="Proteomes" id="UP000285961">
    <property type="component" value="Unassembled WGS sequence"/>
</dbReference>
<dbReference type="GO" id="GO:0005886">
    <property type="term" value="C:plasma membrane"/>
    <property type="evidence" value="ECO:0007669"/>
    <property type="project" value="TreeGrafter"/>
</dbReference>
<dbReference type="InterPro" id="IPR036259">
    <property type="entry name" value="MFS_trans_sf"/>
</dbReference>
<dbReference type="PANTHER" id="PTHR11328">
    <property type="entry name" value="MAJOR FACILITATOR SUPERFAMILY DOMAIN-CONTAINING PROTEIN"/>
    <property type="match status" value="1"/>
</dbReference>
<feature type="transmembrane region" description="Helical" evidence="2">
    <location>
        <begin position="157"/>
        <end position="177"/>
    </location>
</feature>
<dbReference type="InterPro" id="IPR001927">
    <property type="entry name" value="Na/Gal_symport"/>
</dbReference>
<feature type="transmembrane region" description="Helical" evidence="2">
    <location>
        <begin position="113"/>
        <end position="136"/>
    </location>
</feature>
<keyword evidence="2" id="KW-1133">Transmembrane helix</keyword>
<dbReference type="Pfam" id="PF13347">
    <property type="entry name" value="MFS_2"/>
    <property type="match status" value="1"/>
</dbReference>
<keyword evidence="2" id="KW-0812">Transmembrane</keyword>
<dbReference type="SUPFAM" id="SSF103473">
    <property type="entry name" value="MFS general substrate transporter"/>
    <property type="match status" value="1"/>
</dbReference>
<dbReference type="AlphaFoldDB" id="A0A419ERC8"/>
<accession>A0A419ERC8</accession>
<feature type="transmembrane region" description="Helical" evidence="2">
    <location>
        <begin position="189"/>
        <end position="208"/>
    </location>
</feature>
<sequence length="467" mass="51656">MNISNQGKIPTSKKLAYSAPAFALAVVGIPLYIHIPKFYTDTVGVNIAILGHLLLGVRIFDALTDPLMGFLSDRTRTRFGRRRPYIAGGVIILAASIYLLFNPPMASPMFETAWFGVWIFMVFLFWTVIVVPYESLGPELTFDYDERTALFSMRDGALIVGTLAAASSPVVVAWVLRLPPNAEGERSKFFWLSVLYAPLIVGFGWWCVISLRERIHQRASASFTMIRGLGLVIRNRPFLILITANTVSSLGNNLPAVLILYYVQYILRSAHADLFLVLYFLTGILFLPGWVVLAQKWDRKKAWLAAMAINTGAFFGVFFLGPGDTLVYGILVFLSGTAFGATVALPSAMQADVIDYDELLSGERREGHYIGIWSITRKLAAAFGVGVAFAILGYAGYEPNAEQSATVQVTLRILYCLAPCVCNLLAFIILLTYPLTRAVHEEIRVAISERHAGRVVYDPLNPHRSIA</sequence>
<feature type="transmembrane region" description="Helical" evidence="2">
    <location>
        <begin position="326"/>
        <end position="345"/>
    </location>
</feature>
<dbReference type="GO" id="GO:0006814">
    <property type="term" value="P:sodium ion transport"/>
    <property type="evidence" value="ECO:0007669"/>
    <property type="project" value="InterPro"/>
</dbReference>
<name>A0A419ERC8_9BACT</name>